<evidence type="ECO:0000256" key="5">
    <source>
        <dbReference type="ARBA" id="ARBA00017128"/>
    </source>
</evidence>
<dbReference type="GeneID" id="94493729"/>
<dbReference type="PROSITE" id="PS50889">
    <property type="entry name" value="S4"/>
    <property type="match status" value="1"/>
</dbReference>
<name>A0ABZ0P9X5_9BACT</name>
<reference evidence="15" key="1">
    <citation type="submission" date="2023-11" db="EMBL/GenBank/DDBJ databases">
        <title>Completed genome sequence of Mycoplasma equirhinis type strain M432/72.</title>
        <authorList>
            <person name="Spergser J."/>
        </authorList>
    </citation>
    <scope>NUCLEOTIDE SEQUENCE [LARGE SCALE GENOMIC DNA]</scope>
    <source>
        <strain evidence="15">M432/72</strain>
    </source>
</reference>
<evidence type="ECO:0000256" key="1">
    <source>
        <dbReference type="ARBA" id="ARBA00000073"/>
    </source>
</evidence>
<keyword evidence="7 15" id="KW-0413">Isomerase</keyword>
<evidence type="ECO:0000256" key="3">
    <source>
        <dbReference type="ARBA" id="ARBA00002876"/>
    </source>
</evidence>
<dbReference type="RefSeq" id="WP_140031372.1">
    <property type="nucleotide sequence ID" value="NZ_CP137845.1"/>
</dbReference>
<dbReference type="EMBL" id="CP137845">
    <property type="protein sequence ID" value="WPB53822.1"/>
    <property type="molecule type" value="Genomic_DNA"/>
</dbReference>
<dbReference type="SUPFAM" id="SSF55120">
    <property type="entry name" value="Pseudouridine synthase"/>
    <property type="match status" value="1"/>
</dbReference>
<feature type="domain" description="RNA-binding S4" evidence="14">
    <location>
        <begin position="13"/>
        <end position="74"/>
    </location>
</feature>
<evidence type="ECO:0000313" key="15">
    <source>
        <dbReference type="EMBL" id="WPB53822.1"/>
    </source>
</evidence>
<comment type="function">
    <text evidence="3">Responsible for synthesis of pseudouridine from uracil at positions 955, 2504 and 2580 in 23S ribosomal RNA.</text>
</comment>
<dbReference type="PANTHER" id="PTHR21600:SF92">
    <property type="entry name" value="RIBOSOMAL LARGE SUBUNIT PSEUDOURIDINE SYNTHASE C"/>
    <property type="match status" value="1"/>
</dbReference>
<dbReference type="SMART" id="SM00363">
    <property type="entry name" value="S4"/>
    <property type="match status" value="1"/>
</dbReference>
<organism evidence="15 16">
    <name type="scientific">Metamycoplasma equirhinis</name>
    <dbReference type="NCBI Taxonomy" id="92402"/>
    <lineage>
        <taxon>Bacteria</taxon>
        <taxon>Bacillati</taxon>
        <taxon>Mycoplasmatota</taxon>
        <taxon>Mycoplasmoidales</taxon>
        <taxon>Metamycoplasmataceae</taxon>
        <taxon>Metamycoplasma</taxon>
    </lineage>
</organism>
<dbReference type="CDD" id="cd02869">
    <property type="entry name" value="PseudoU_synth_RluA_like"/>
    <property type="match status" value="1"/>
</dbReference>
<evidence type="ECO:0000259" key="14">
    <source>
        <dbReference type="SMART" id="SM00363"/>
    </source>
</evidence>
<dbReference type="EC" id="5.4.99.24" evidence="4"/>
<gene>
    <name evidence="15" type="ORF">R9B83_02420</name>
</gene>
<evidence type="ECO:0000256" key="8">
    <source>
        <dbReference type="ARBA" id="ARBA00030705"/>
    </source>
</evidence>
<evidence type="ECO:0000256" key="9">
    <source>
        <dbReference type="ARBA" id="ARBA00031870"/>
    </source>
</evidence>
<dbReference type="PANTHER" id="PTHR21600">
    <property type="entry name" value="MITOCHONDRIAL RNA PSEUDOURIDINE SYNTHASE"/>
    <property type="match status" value="1"/>
</dbReference>
<keyword evidence="16" id="KW-1185">Reference proteome</keyword>
<comment type="catalytic activity">
    <reaction evidence="1">
        <text>a uridine in RNA = a pseudouridine in RNA</text>
        <dbReference type="Rhea" id="RHEA:48348"/>
        <dbReference type="Rhea" id="RHEA-COMP:12068"/>
        <dbReference type="Rhea" id="RHEA-COMP:12069"/>
        <dbReference type="ChEBI" id="CHEBI:65314"/>
        <dbReference type="ChEBI" id="CHEBI:65315"/>
    </reaction>
</comment>
<evidence type="ECO:0000256" key="11">
    <source>
        <dbReference type="ARBA" id="ARBA00033053"/>
    </source>
</evidence>
<sequence length="277" mass="32439">MIKFIAKKDDVNRILFKFLIKVCDNVPISKIEKIFREKDIKVNGKRTNDKQYKLQLDDIVEIYGISDPFKEKTENTSTINFKVIYEDKNIIIVDKAVNIAMHSEENSLDNQILKYLNYHKTSSFKPASIGRLDKKTSGLVIYAKNYAALVEFETKQINFEKVYQFVSDFDDDMLDITVKLKKDIKNEKMIVDQTFGVKARTIFYKEGMRKYARIITGKKHQIRATLSYLKYPILGDIKYGGKFAKRLFLHSYSIKLNNLANGFEEYNGQIFISYPHW</sequence>
<dbReference type="InterPro" id="IPR002942">
    <property type="entry name" value="S4_RNA-bd"/>
</dbReference>
<dbReference type="Pfam" id="PF00849">
    <property type="entry name" value="PseudoU_synth_2"/>
    <property type="match status" value="1"/>
</dbReference>
<evidence type="ECO:0000256" key="10">
    <source>
        <dbReference type="ARBA" id="ARBA00031975"/>
    </source>
</evidence>
<dbReference type="GO" id="GO:0016853">
    <property type="term" value="F:isomerase activity"/>
    <property type="evidence" value="ECO:0007669"/>
    <property type="project" value="UniProtKB-KW"/>
</dbReference>
<dbReference type="Gene3D" id="3.30.2350.10">
    <property type="entry name" value="Pseudouridine synthase"/>
    <property type="match status" value="1"/>
</dbReference>
<protein>
    <recommendedName>
        <fullName evidence="5">Ribosomal large subunit pseudouridine synthase C</fullName>
        <ecNumber evidence="4">5.4.99.24</ecNumber>
    </recommendedName>
    <alternativeName>
        <fullName evidence="8">23S rRNA pseudouridine(955/2504/2580) synthase</fullName>
    </alternativeName>
    <alternativeName>
        <fullName evidence="9">RNA pseudouridylate synthase</fullName>
    </alternativeName>
    <alternativeName>
        <fullName evidence="12">RNA-uridine isomerase</fullName>
    </alternativeName>
    <alternativeName>
        <fullName evidence="10">rRNA pseudouridylate synthase C</fullName>
    </alternativeName>
    <alternativeName>
        <fullName evidence="11">rRNA-uridine isomerase C</fullName>
    </alternativeName>
</protein>
<keyword evidence="13" id="KW-0694">RNA-binding</keyword>
<evidence type="ECO:0000256" key="2">
    <source>
        <dbReference type="ARBA" id="ARBA00000381"/>
    </source>
</evidence>
<evidence type="ECO:0000256" key="4">
    <source>
        <dbReference type="ARBA" id="ARBA00012785"/>
    </source>
</evidence>
<proteinExistence type="predicted"/>
<dbReference type="InterPro" id="IPR006145">
    <property type="entry name" value="PsdUridine_synth_RsuA/RluA"/>
</dbReference>
<dbReference type="InterPro" id="IPR020103">
    <property type="entry name" value="PsdUridine_synth_cat_dom_sf"/>
</dbReference>
<dbReference type="Proteomes" id="UP001303601">
    <property type="component" value="Chromosome"/>
</dbReference>
<dbReference type="CDD" id="cd00165">
    <property type="entry name" value="S4"/>
    <property type="match status" value="1"/>
</dbReference>
<comment type="catalytic activity">
    <reaction evidence="2">
        <text>uridine(955/2504/2580) in 23S rRNA = pseudouridine(955/2504/2580) in 23S rRNA</text>
        <dbReference type="Rhea" id="RHEA:42528"/>
        <dbReference type="Rhea" id="RHEA-COMP:10099"/>
        <dbReference type="Rhea" id="RHEA-COMP:10100"/>
        <dbReference type="ChEBI" id="CHEBI:65314"/>
        <dbReference type="ChEBI" id="CHEBI:65315"/>
        <dbReference type="EC" id="5.4.99.24"/>
    </reaction>
</comment>
<dbReference type="InterPro" id="IPR050188">
    <property type="entry name" value="RluA_PseudoU_synthase"/>
</dbReference>
<evidence type="ECO:0000256" key="7">
    <source>
        <dbReference type="ARBA" id="ARBA00023235"/>
    </source>
</evidence>
<accession>A0ABZ0P9X5</accession>
<evidence type="ECO:0000256" key="12">
    <source>
        <dbReference type="ARBA" id="ARBA00033164"/>
    </source>
</evidence>
<keyword evidence="6" id="KW-0698">rRNA processing</keyword>
<evidence type="ECO:0000256" key="13">
    <source>
        <dbReference type="PROSITE-ProRule" id="PRU00182"/>
    </source>
</evidence>
<evidence type="ECO:0000313" key="16">
    <source>
        <dbReference type="Proteomes" id="UP001303601"/>
    </source>
</evidence>
<evidence type="ECO:0000256" key="6">
    <source>
        <dbReference type="ARBA" id="ARBA00022552"/>
    </source>
</evidence>